<accession>A0A1J5Q0W6</accession>
<reference evidence="2" key="1">
    <citation type="submission" date="2016-10" db="EMBL/GenBank/DDBJ databases">
        <title>Sequence of Gallionella enrichment culture.</title>
        <authorList>
            <person name="Poehlein A."/>
            <person name="Muehling M."/>
            <person name="Daniel R."/>
        </authorList>
    </citation>
    <scope>NUCLEOTIDE SEQUENCE</scope>
</reference>
<organism evidence="2">
    <name type="scientific">mine drainage metagenome</name>
    <dbReference type="NCBI Taxonomy" id="410659"/>
    <lineage>
        <taxon>unclassified sequences</taxon>
        <taxon>metagenomes</taxon>
        <taxon>ecological metagenomes</taxon>
    </lineage>
</organism>
<proteinExistence type="predicted"/>
<protein>
    <submittedName>
        <fullName evidence="2">Uncharacterized protein</fullName>
    </submittedName>
</protein>
<evidence type="ECO:0000256" key="1">
    <source>
        <dbReference type="SAM" id="MobiDB-lite"/>
    </source>
</evidence>
<feature type="compositionally biased region" description="Low complexity" evidence="1">
    <location>
        <begin position="33"/>
        <end position="52"/>
    </location>
</feature>
<comment type="caution">
    <text evidence="2">The sequence shown here is derived from an EMBL/GenBank/DDBJ whole genome shotgun (WGS) entry which is preliminary data.</text>
</comment>
<feature type="region of interest" description="Disordered" evidence="1">
    <location>
        <begin position="33"/>
        <end position="96"/>
    </location>
</feature>
<sequence>MAIPHSAPISRTKGASAFVVQEALEITRFPAANAASSASSLAPSTTTASAALDGPDTSTRRAPADSPRPATSALSARPVHSITTSTADRSITDRSR</sequence>
<dbReference type="EMBL" id="MLJW01001634">
    <property type="protein sequence ID" value="OIQ77361.1"/>
    <property type="molecule type" value="Genomic_DNA"/>
</dbReference>
<evidence type="ECO:0000313" key="2">
    <source>
        <dbReference type="EMBL" id="OIQ77361.1"/>
    </source>
</evidence>
<gene>
    <name evidence="2" type="ORF">GALL_409430</name>
</gene>
<dbReference type="AlphaFoldDB" id="A0A1J5Q0W6"/>
<name>A0A1J5Q0W6_9ZZZZ</name>